<evidence type="ECO:0000313" key="2">
    <source>
        <dbReference type="EMBL" id="GAL07032.1"/>
    </source>
</evidence>
<dbReference type="Pfam" id="PF02152">
    <property type="entry name" value="FolB"/>
    <property type="match status" value="1"/>
</dbReference>
<evidence type="ECO:0000259" key="1">
    <source>
        <dbReference type="Pfam" id="PF02152"/>
    </source>
</evidence>
<dbReference type="EC" id="4.1.2.25" evidence="2"/>
<evidence type="ECO:0000313" key="3">
    <source>
        <dbReference type="Proteomes" id="UP000029227"/>
    </source>
</evidence>
<sequence>MAEEIAQLIMNQFSVPWIRVRVTKPGAVPTARGVGVQIERGSR</sequence>
<dbReference type="GO" id="GO:0004150">
    <property type="term" value="F:dihydroneopterin aldolase activity"/>
    <property type="evidence" value="ECO:0007669"/>
    <property type="project" value="UniProtKB-EC"/>
</dbReference>
<organism evidence="2 3">
    <name type="scientific">Photobacterium aphoticum</name>
    <dbReference type="NCBI Taxonomy" id="754436"/>
    <lineage>
        <taxon>Bacteria</taxon>
        <taxon>Pseudomonadati</taxon>
        <taxon>Pseudomonadota</taxon>
        <taxon>Gammaproteobacteria</taxon>
        <taxon>Vibrionales</taxon>
        <taxon>Vibrionaceae</taxon>
        <taxon>Photobacterium</taxon>
    </lineage>
</organism>
<accession>A0A090RHP1</accession>
<keyword evidence="2" id="KW-0456">Lyase</keyword>
<dbReference type="AlphaFoldDB" id="A0A090RHP1"/>
<dbReference type="eggNOG" id="COG1539">
    <property type="taxonomic scope" value="Bacteria"/>
</dbReference>
<dbReference type="EMBL" id="BBMN01000014">
    <property type="protein sequence ID" value="GAL07032.1"/>
    <property type="molecule type" value="Genomic_DNA"/>
</dbReference>
<feature type="domain" description="Dihydroneopterin aldolase/epimerase" evidence="1">
    <location>
        <begin position="1"/>
        <end position="39"/>
    </location>
</feature>
<name>A0A090RHP1_9GAMM</name>
<protein>
    <submittedName>
        <fullName evidence="2">Dihydroneopterin aldolase</fullName>
        <ecNumber evidence="2">4.1.2.25</ecNumber>
    </submittedName>
</protein>
<proteinExistence type="predicted"/>
<dbReference type="STRING" id="754436.JCM19237_3037"/>
<dbReference type="GO" id="GO:0006760">
    <property type="term" value="P:folic acid-containing compound metabolic process"/>
    <property type="evidence" value="ECO:0007669"/>
    <property type="project" value="InterPro"/>
</dbReference>
<dbReference type="Proteomes" id="UP000029227">
    <property type="component" value="Unassembled WGS sequence"/>
</dbReference>
<dbReference type="InterPro" id="IPR006157">
    <property type="entry name" value="FolB_dom"/>
</dbReference>
<dbReference type="Gene3D" id="3.30.1130.10">
    <property type="match status" value="1"/>
</dbReference>
<gene>
    <name evidence="2" type="ORF">JCM19237_3037</name>
</gene>
<reference evidence="2 3" key="1">
    <citation type="journal article" date="2014" name="Genome Announc.">
        <title>Draft Genome Sequences of Two Vibrionaceae Species, Vibrio ponticus C121 and Photobacterium aphoticum C119, Isolated as Coral Reef Microbiota.</title>
        <authorList>
            <person name="Al-saari N."/>
            <person name="Meirelles P.M."/>
            <person name="Mino S."/>
            <person name="Suda W."/>
            <person name="Oshima K."/>
            <person name="Hattori M."/>
            <person name="Ohkuma M."/>
            <person name="Thompson F.L."/>
            <person name="Gomez-Gil B."/>
            <person name="Sawabe T."/>
            <person name="Sawabe T."/>
        </authorList>
    </citation>
    <scope>NUCLEOTIDE SEQUENCE [LARGE SCALE GENOMIC DNA]</scope>
    <source>
        <strain evidence="2 3">JCM 19237</strain>
    </source>
</reference>
<dbReference type="InterPro" id="IPR043133">
    <property type="entry name" value="GTP-CH-I_C/QueF"/>
</dbReference>
<dbReference type="SUPFAM" id="SSF55620">
    <property type="entry name" value="Tetrahydrobiopterin biosynthesis enzymes-like"/>
    <property type="match status" value="1"/>
</dbReference>
<comment type="caution">
    <text evidence="2">The sequence shown here is derived from an EMBL/GenBank/DDBJ whole genome shotgun (WGS) entry which is preliminary data.</text>
</comment>